<feature type="transmembrane region" description="Helical" evidence="1">
    <location>
        <begin position="92"/>
        <end position="111"/>
    </location>
</feature>
<name>A0A7C9TAG9_9PROT</name>
<protein>
    <submittedName>
        <fullName evidence="2">Uncharacterized protein</fullName>
    </submittedName>
</protein>
<accession>A0A7C9TAG9</accession>
<gene>
    <name evidence="2" type="ORF">GZ085_12290</name>
</gene>
<evidence type="ECO:0000256" key="1">
    <source>
        <dbReference type="SAM" id="Phobius"/>
    </source>
</evidence>
<sequence>MMNALQQIEVRDSQRTGLYGVQAERVTQARPDRRVASRVHEKHTRNKARVTAAILYLVATCFLGAILSVVATSWGKDGYNLVLTKGNLAQPAVIYMLVAGGFFLATSNLLFSPLSLPTPIRIAVLACAVVLMLAGLIYAAPVAILSLVPFWYFLRFHQEVTPPVVPYTNVRQQGLSAASAI</sequence>
<evidence type="ECO:0000313" key="2">
    <source>
        <dbReference type="EMBL" id="NDP49140.1"/>
    </source>
</evidence>
<reference evidence="2 3" key="1">
    <citation type="submission" date="2019-09" db="EMBL/GenBank/DDBJ databases">
        <title>H2 Metabolism Revealed by Metagenomic Analysis in Subglacial Sediment of East Antarctica.</title>
        <authorList>
            <person name="Yang Z."/>
            <person name="Zhang Y."/>
            <person name="Lv Y."/>
            <person name="Yan W."/>
            <person name="Xiao X."/>
            <person name="Sun B."/>
            <person name="Ma H."/>
        </authorList>
    </citation>
    <scope>NUCLEOTIDE SEQUENCE [LARGE SCALE GENOMIC DNA]</scope>
    <source>
        <strain evidence="2">Bin2_2</strain>
    </source>
</reference>
<dbReference type="EMBL" id="JAAFGW010000216">
    <property type="protein sequence ID" value="NDP49140.1"/>
    <property type="molecule type" value="Genomic_DNA"/>
</dbReference>
<proteinExistence type="predicted"/>
<dbReference type="Proteomes" id="UP000483432">
    <property type="component" value="Unassembled WGS sequence"/>
</dbReference>
<evidence type="ECO:0000313" key="3">
    <source>
        <dbReference type="Proteomes" id="UP000483432"/>
    </source>
</evidence>
<comment type="caution">
    <text evidence="2">The sequence shown here is derived from an EMBL/GenBank/DDBJ whole genome shotgun (WGS) entry which is preliminary data.</text>
</comment>
<keyword evidence="1" id="KW-0812">Transmembrane</keyword>
<keyword evidence="1" id="KW-1133">Transmembrane helix</keyword>
<keyword evidence="1" id="KW-0472">Membrane</keyword>
<dbReference type="AlphaFoldDB" id="A0A7C9TAG9"/>
<feature type="transmembrane region" description="Helical" evidence="1">
    <location>
        <begin position="50"/>
        <end position="72"/>
    </location>
</feature>
<organism evidence="2 3">
    <name type="scientific">Sulfuriferula multivorans</name>
    <dbReference type="NCBI Taxonomy" id="1559896"/>
    <lineage>
        <taxon>Bacteria</taxon>
        <taxon>Pseudomonadati</taxon>
        <taxon>Pseudomonadota</taxon>
        <taxon>Betaproteobacteria</taxon>
        <taxon>Nitrosomonadales</taxon>
        <taxon>Sulfuricellaceae</taxon>
        <taxon>Sulfuriferula</taxon>
    </lineage>
</organism>
<feature type="transmembrane region" description="Helical" evidence="1">
    <location>
        <begin position="123"/>
        <end position="154"/>
    </location>
</feature>